<proteinExistence type="predicted"/>
<feature type="region of interest" description="Disordered" evidence="1">
    <location>
        <begin position="50"/>
        <end position="70"/>
    </location>
</feature>
<keyword evidence="3" id="KW-1185">Reference proteome</keyword>
<sequence length="70" mass="7935">MSVKINKNNENISLQQMEQTNMDIQTQLAEASVVDNEDTSKQSWAEMMDNDSDNLKDITNTTNPWVTPST</sequence>
<gene>
    <name evidence="2" type="ORF">GMARGA_LOCUS32607</name>
</gene>
<dbReference type="EMBL" id="CAJVQB010051623">
    <property type="protein sequence ID" value="CAG8835512.1"/>
    <property type="molecule type" value="Genomic_DNA"/>
</dbReference>
<feature type="non-terminal residue" evidence="2">
    <location>
        <position position="70"/>
    </location>
</feature>
<feature type="compositionally biased region" description="Polar residues" evidence="1">
    <location>
        <begin position="57"/>
        <end position="70"/>
    </location>
</feature>
<accession>A0ABN7WMH4</accession>
<comment type="caution">
    <text evidence="2">The sequence shown here is derived from an EMBL/GenBank/DDBJ whole genome shotgun (WGS) entry which is preliminary data.</text>
</comment>
<protein>
    <submittedName>
        <fullName evidence="2">39206_t:CDS:1</fullName>
    </submittedName>
</protein>
<reference evidence="2 3" key="1">
    <citation type="submission" date="2021-06" db="EMBL/GenBank/DDBJ databases">
        <authorList>
            <person name="Kallberg Y."/>
            <person name="Tangrot J."/>
            <person name="Rosling A."/>
        </authorList>
    </citation>
    <scope>NUCLEOTIDE SEQUENCE [LARGE SCALE GENOMIC DNA]</scope>
    <source>
        <strain evidence="2 3">120-4 pot B 10/14</strain>
    </source>
</reference>
<dbReference type="Proteomes" id="UP000789901">
    <property type="component" value="Unassembled WGS sequence"/>
</dbReference>
<evidence type="ECO:0000256" key="1">
    <source>
        <dbReference type="SAM" id="MobiDB-lite"/>
    </source>
</evidence>
<organism evidence="2 3">
    <name type="scientific">Gigaspora margarita</name>
    <dbReference type="NCBI Taxonomy" id="4874"/>
    <lineage>
        <taxon>Eukaryota</taxon>
        <taxon>Fungi</taxon>
        <taxon>Fungi incertae sedis</taxon>
        <taxon>Mucoromycota</taxon>
        <taxon>Glomeromycotina</taxon>
        <taxon>Glomeromycetes</taxon>
        <taxon>Diversisporales</taxon>
        <taxon>Gigasporaceae</taxon>
        <taxon>Gigaspora</taxon>
    </lineage>
</organism>
<evidence type="ECO:0000313" key="3">
    <source>
        <dbReference type="Proteomes" id="UP000789901"/>
    </source>
</evidence>
<evidence type="ECO:0000313" key="2">
    <source>
        <dbReference type="EMBL" id="CAG8835512.1"/>
    </source>
</evidence>
<name>A0ABN7WMH4_GIGMA</name>